<keyword evidence="7" id="KW-0807">Transducer</keyword>
<evidence type="ECO:0000256" key="6">
    <source>
        <dbReference type="ARBA" id="ARBA00023170"/>
    </source>
</evidence>
<dbReference type="Proteomes" id="UP000005408">
    <property type="component" value="Unassembled WGS sequence"/>
</dbReference>
<evidence type="ECO:0000313" key="10">
    <source>
        <dbReference type="EnsemblMetazoa" id="G8375.1:cds"/>
    </source>
</evidence>
<evidence type="ECO:0000256" key="1">
    <source>
        <dbReference type="ARBA" id="ARBA00004141"/>
    </source>
</evidence>
<keyword evidence="6" id="KW-0675">Receptor</keyword>
<feature type="transmembrane region" description="Helical" evidence="8">
    <location>
        <begin position="218"/>
        <end position="236"/>
    </location>
</feature>
<keyword evidence="5 8" id="KW-0472">Membrane</keyword>
<feature type="transmembrane region" description="Helical" evidence="8">
    <location>
        <begin position="302"/>
        <end position="331"/>
    </location>
</feature>
<dbReference type="PRINTS" id="PR00237">
    <property type="entry name" value="GPCRRHODOPSN"/>
</dbReference>
<feature type="transmembrane region" description="Helical" evidence="8">
    <location>
        <begin position="352"/>
        <end position="376"/>
    </location>
</feature>
<keyword evidence="11" id="KW-1185">Reference proteome</keyword>
<evidence type="ECO:0000256" key="8">
    <source>
        <dbReference type="SAM" id="Phobius"/>
    </source>
</evidence>
<dbReference type="InterPro" id="IPR017452">
    <property type="entry name" value="GPCR_Rhodpsn_7TM"/>
</dbReference>
<dbReference type="Gene3D" id="1.20.1070.10">
    <property type="entry name" value="Rhodopsin 7-helix transmembrane proteins"/>
    <property type="match status" value="1"/>
</dbReference>
<dbReference type="GO" id="GO:0004930">
    <property type="term" value="F:G protein-coupled receptor activity"/>
    <property type="evidence" value="ECO:0007669"/>
    <property type="project" value="UniProtKB-KW"/>
</dbReference>
<evidence type="ECO:0000256" key="5">
    <source>
        <dbReference type="ARBA" id="ARBA00023136"/>
    </source>
</evidence>
<dbReference type="SUPFAM" id="SSF81321">
    <property type="entry name" value="Family A G protein-coupled receptor-like"/>
    <property type="match status" value="1"/>
</dbReference>
<sequence>MDLYYVKRHSKTTILRLKGIKINTGSSCNSLKFKQIEIFLRRDLRVGFLTFTQTGRKTTWDLKRRQTFSRAHHLQNDFSSHDDLRRQTEQITARHTGNVSFKDRLLKVTLKMNWNNTSNLTFDYNPPMWGFWAKQIGTPIITAVGLTGNTLSFLVMGCSQRLRNRSYSQFLCLLAIFDSLNLIINEIDLIDEMIIYKSGPSYGVFSDFSDGLCKFYNFIKYVLLLLSSWLIVCLSLERVIAVCFPFRKKLIRKRHNVVVLVSLMFVILSLTQIFRVLFIANVGGVCTVGRENLSLYVYLHHYAYHLALLFGLPCVIVLTCNLGVIYQIYVIRKEAGNDRPRSLDSTRKATTMLLLIGFVFVVTMFPQFVCTSIILYYSDSDRIHIGKFILMDMRPYLEVLSVVSYSNYCINFFIYVMCGKSFRRELRRIFKPSRHGSFFGGTRTRTKEEVMRLQ</sequence>
<evidence type="ECO:0000256" key="4">
    <source>
        <dbReference type="ARBA" id="ARBA00023040"/>
    </source>
</evidence>
<dbReference type="EnsemblMetazoa" id="G8375.1">
    <property type="protein sequence ID" value="G8375.1:cds"/>
    <property type="gene ID" value="G8375"/>
</dbReference>
<organism evidence="10 11">
    <name type="scientific">Magallana gigas</name>
    <name type="common">Pacific oyster</name>
    <name type="synonym">Crassostrea gigas</name>
    <dbReference type="NCBI Taxonomy" id="29159"/>
    <lineage>
        <taxon>Eukaryota</taxon>
        <taxon>Metazoa</taxon>
        <taxon>Spiralia</taxon>
        <taxon>Lophotrochozoa</taxon>
        <taxon>Mollusca</taxon>
        <taxon>Bivalvia</taxon>
        <taxon>Autobranchia</taxon>
        <taxon>Pteriomorphia</taxon>
        <taxon>Ostreida</taxon>
        <taxon>Ostreoidea</taxon>
        <taxon>Ostreidae</taxon>
        <taxon>Magallana</taxon>
    </lineage>
</organism>
<evidence type="ECO:0000259" key="9">
    <source>
        <dbReference type="PROSITE" id="PS50262"/>
    </source>
</evidence>
<dbReference type="InterPro" id="IPR000276">
    <property type="entry name" value="GPCR_Rhodpsn"/>
</dbReference>
<dbReference type="GO" id="GO:0005886">
    <property type="term" value="C:plasma membrane"/>
    <property type="evidence" value="ECO:0007669"/>
    <property type="project" value="TreeGrafter"/>
</dbReference>
<evidence type="ECO:0000256" key="2">
    <source>
        <dbReference type="ARBA" id="ARBA00022692"/>
    </source>
</evidence>
<dbReference type="CDD" id="cd14978">
    <property type="entry name" value="7tmA_FMRFamide_R-like"/>
    <property type="match status" value="1"/>
</dbReference>
<keyword evidence="4" id="KW-0297">G-protein coupled receptor</keyword>
<dbReference type="PROSITE" id="PS50262">
    <property type="entry name" value="G_PROTEIN_RECEP_F1_2"/>
    <property type="match status" value="1"/>
</dbReference>
<name>A0A8W8NUV4_MAGGI</name>
<feature type="transmembrane region" description="Helical" evidence="8">
    <location>
        <begin position="257"/>
        <end position="282"/>
    </location>
</feature>
<reference evidence="10" key="1">
    <citation type="submission" date="2022-08" db="UniProtKB">
        <authorList>
            <consortium name="EnsemblMetazoa"/>
        </authorList>
    </citation>
    <scope>IDENTIFICATION</scope>
    <source>
        <strain evidence="10">05x7-T-G4-1.051#20</strain>
    </source>
</reference>
<proteinExistence type="predicted"/>
<evidence type="ECO:0000256" key="7">
    <source>
        <dbReference type="ARBA" id="ARBA00023224"/>
    </source>
</evidence>
<dbReference type="PANTHER" id="PTHR24243">
    <property type="entry name" value="G-PROTEIN COUPLED RECEPTOR"/>
    <property type="match status" value="1"/>
</dbReference>
<dbReference type="Pfam" id="PF00001">
    <property type="entry name" value="7tm_1"/>
    <property type="match status" value="1"/>
</dbReference>
<dbReference type="AlphaFoldDB" id="A0A8W8NUV4"/>
<dbReference type="PANTHER" id="PTHR24243:SF230">
    <property type="entry name" value="G-PROTEIN COUPLED RECEPTORS FAMILY 1 PROFILE DOMAIN-CONTAINING PROTEIN"/>
    <property type="match status" value="1"/>
</dbReference>
<feature type="domain" description="G-protein coupled receptors family 1 profile" evidence="9">
    <location>
        <begin position="148"/>
        <end position="415"/>
    </location>
</feature>
<keyword evidence="3 8" id="KW-1133">Transmembrane helix</keyword>
<evidence type="ECO:0000256" key="3">
    <source>
        <dbReference type="ARBA" id="ARBA00022989"/>
    </source>
</evidence>
<feature type="transmembrane region" description="Helical" evidence="8">
    <location>
        <begin position="396"/>
        <end position="418"/>
    </location>
</feature>
<keyword evidence="2 8" id="KW-0812">Transmembrane</keyword>
<accession>A0A8W8NUV4</accession>
<protein>
    <recommendedName>
        <fullName evidence="9">G-protein coupled receptors family 1 profile domain-containing protein</fullName>
    </recommendedName>
</protein>
<evidence type="ECO:0000313" key="11">
    <source>
        <dbReference type="Proteomes" id="UP000005408"/>
    </source>
</evidence>
<comment type="subcellular location">
    <subcellularLocation>
        <location evidence="1">Membrane</location>
        <topology evidence="1">Multi-pass membrane protein</topology>
    </subcellularLocation>
</comment>